<feature type="region of interest" description="Disordered" evidence="1">
    <location>
        <begin position="401"/>
        <end position="425"/>
    </location>
</feature>
<dbReference type="KEGG" id="lcf:127138956"/>
<protein>
    <submittedName>
        <fullName evidence="3">Uncharacterized protein LOC127138956</fullName>
    </submittedName>
</protein>
<feature type="region of interest" description="Disordered" evidence="1">
    <location>
        <begin position="81"/>
        <end position="135"/>
    </location>
</feature>
<name>A0AAJ8BDT7_LATCA</name>
<feature type="region of interest" description="Disordered" evidence="1">
    <location>
        <begin position="548"/>
        <end position="574"/>
    </location>
</feature>
<feature type="compositionally biased region" description="Basic and acidic residues" evidence="1">
    <location>
        <begin position="410"/>
        <end position="425"/>
    </location>
</feature>
<reference evidence="3" key="1">
    <citation type="submission" date="2025-08" db="UniProtKB">
        <authorList>
            <consortium name="RefSeq"/>
        </authorList>
    </citation>
    <scope>IDENTIFICATION</scope>
    <source>
        <tissue evidence="3">Brain</tissue>
    </source>
</reference>
<evidence type="ECO:0000313" key="3">
    <source>
        <dbReference type="RefSeq" id="XP_050931187.1"/>
    </source>
</evidence>
<feature type="compositionally biased region" description="Basic and acidic residues" evidence="1">
    <location>
        <begin position="81"/>
        <end position="91"/>
    </location>
</feature>
<accession>A0AAJ8BDT7</accession>
<dbReference type="AlphaFoldDB" id="A0AAJ8BDT7"/>
<dbReference type="Proteomes" id="UP000694890">
    <property type="component" value="Linkage group LG13"/>
</dbReference>
<organism evidence="2 3">
    <name type="scientific">Lates calcarifer</name>
    <name type="common">Barramundi</name>
    <name type="synonym">Holocentrus calcarifer</name>
    <dbReference type="NCBI Taxonomy" id="8187"/>
    <lineage>
        <taxon>Eukaryota</taxon>
        <taxon>Metazoa</taxon>
        <taxon>Chordata</taxon>
        <taxon>Craniata</taxon>
        <taxon>Vertebrata</taxon>
        <taxon>Euteleostomi</taxon>
        <taxon>Actinopterygii</taxon>
        <taxon>Neopterygii</taxon>
        <taxon>Teleostei</taxon>
        <taxon>Neoteleostei</taxon>
        <taxon>Acanthomorphata</taxon>
        <taxon>Carangaria</taxon>
        <taxon>Carangaria incertae sedis</taxon>
        <taxon>Centropomidae</taxon>
        <taxon>Lates</taxon>
    </lineage>
</organism>
<sequence length="574" mass="65298">METHHTTREAPAVSELLEDAGNCRQNTSQELNLHPLSDSLFSEQQKLRHVLGWVHRFLSNGSEVYHEFCRADSLILANEQDEKKREAERGSHTFKHSSPGSNEVLEGRSTGKVWQLKPSDNKNSEQNNSLSGYKPSLQDDLYIPLSFTPGRDEEIWPEMQLKRTTNKQTCCQDNCRASKLHISNQRHQTNISDSSTNQMLASDAAARLIKDSASCWSNVSYKKSPVFDAVSSLEPLLDSIDIIENQKELRNADEGMLEVEKETTDARLEGNDGRMHKGHESSSAFRVYANGNVSHTEPEKITRQMAKTANPTSTYHLKIQSNLTVYEQYQICVHQLHHLRARQSQHIEPQCFIESPAKGRKTSEETAAPIEASVIPTPCIELSSCTTNPEIKKHFNKARRKRVSAAEITEEGRSDPTDKNQDRTTQDRYRATLTEHKEPKHCDKLTVRENRPLCQKNTANGKKHGDFMKKTGETITSTEKIIDTPVEERAALTVLLPKKTECHSRPEMSSEWCQRSKEDKWRSTSLEALWKVKHVLVFADKWSIVKTSVSRSNQIHKESKQTNAPKETHTRGQK</sequence>
<proteinExistence type="predicted"/>
<gene>
    <name evidence="3" type="primary">LOC127138956</name>
</gene>
<evidence type="ECO:0000313" key="2">
    <source>
        <dbReference type="Proteomes" id="UP000694890"/>
    </source>
</evidence>
<evidence type="ECO:0000256" key="1">
    <source>
        <dbReference type="SAM" id="MobiDB-lite"/>
    </source>
</evidence>
<dbReference type="GeneID" id="127138956"/>
<dbReference type="RefSeq" id="XP_050931187.1">
    <property type="nucleotide sequence ID" value="XM_051075230.1"/>
</dbReference>
<feature type="compositionally biased region" description="Basic and acidic residues" evidence="1">
    <location>
        <begin position="555"/>
        <end position="574"/>
    </location>
</feature>